<proteinExistence type="predicted"/>
<keyword evidence="1" id="KW-1133">Transmembrane helix</keyword>
<name>A0A368PMH7_SETIT</name>
<organism evidence="2">
    <name type="scientific">Setaria italica</name>
    <name type="common">Foxtail millet</name>
    <name type="synonym">Panicum italicum</name>
    <dbReference type="NCBI Taxonomy" id="4555"/>
    <lineage>
        <taxon>Eukaryota</taxon>
        <taxon>Viridiplantae</taxon>
        <taxon>Streptophyta</taxon>
        <taxon>Embryophyta</taxon>
        <taxon>Tracheophyta</taxon>
        <taxon>Spermatophyta</taxon>
        <taxon>Magnoliopsida</taxon>
        <taxon>Liliopsida</taxon>
        <taxon>Poales</taxon>
        <taxon>Poaceae</taxon>
        <taxon>PACMAD clade</taxon>
        <taxon>Panicoideae</taxon>
        <taxon>Panicodae</taxon>
        <taxon>Paniceae</taxon>
        <taxon>Cenchrinae</taxon>
        <taxon>Setaria</taxon>
    </lineage>
</organism>
<keyword evidence="1" id="KW-0472">Membrane</keyword>
<sequence>MPTIAAEARHIGSSREEEAAAACAAVVWELGVARPLESSVVWWSAPGLRPWELLLRCTALLSIPCINCCIWTQISSLINPKSLFFPVFSIYHCSVVLQFLMLY</sequence>
<reference evidence="2" key="1">
    <citation type="journal article" date="2012" name="Nat. Biotechnol.">
        <title>Reference genome sequence of the model plant Setaria.</title>
        <authorList>
            <person name="Bennetzen J.L."/>
            <person name="Schmutz J."/>
            <person name="Wang H."/>
            <person name="Percifield R."/>
            <person name="Hawkins J."/>
            <person name="Pontaroli A.C."/>
            <person name="Estep M."/>
            <person name="Feng L."/>
            <person name="Vaughn J.N."/>
            <person name="Grimwood J."/>
            <person name="Jenkins J."/>
            <person name="Barry K."/>
            <person name="Lindquist E."/>
            <person name="Hellsten U."/>
            <person name="Deshpande S."/>
            <person name="Wang X."/>
            <person name="Wu X."/>
            <person name="Mitros T."/>
            <person name="Triplett J."/>
            <person name="Yang X."/>
            <person name="Ye C.Y."/>
            <person name="Mauro-Herrera M."/>
            <person name="Wang L."/>
            <person name="Li P."/>
            <person name="Sharma M."/>
            <person name="Sharma R."/>
            <person name="Ronald P.C."/>
            <person name="Panaud O."/>
            <person name="Kellogg E.A."/>
            <person name="Brutnell T.P."/>
            <person name="Doust A.N."/>
            <person name="Tuskan G.A."/>
            <person name="Rokhsar D."/>
            <person name="Devos K.M."/>
        </authorList>
    </citation>
    <scope>NUCLEOTIDE SEQUENCE [LARGE SCALE GENOMIC DNA]</scope>
    <source>
        <strain evidence="2">Yugu1</strain>
    </source>
</reference>
<gene>
    <name evidence="2" type="ORF">SETIT_1G145000v2</name>
</gene>
<dbReference type="EMBL" id="CM003528">
    <property type="protein sequence ID" value="RCV06210.1"/>
    <property type="molecule type" value="Genomic_DNA"/>
</dbReference>
<protein>
    <submittedName>
        <fullName evidence="2">Uncharacterized protein</fullName>
    </submittedName>
</protein>
<evidence type="ECO:0000313" key="2">
    <source>
        <dbReference type="EMBL" id="RCV06210.1"/>
    </source>
</evidence>
<evidence type="ECO:0000256" key="1">
    <source>
        <dbReference type="SAM" id="Phobius"/>
    </source>
</evidence>
<reference evidence="2" key="2">
    <citation type="submission" date="2015-07" db="EMBL/GenBank/DDBJ databases">
        <authorList>
            <person name="Noorani M."/>
        </authorList>
    </citation>
    <scope>NUCLEOTIDE SEQUENCE</scope>
    <source>
        <strain evidence="2">Yugu1</strain>
    </source>
</reference>
<feature type="transmembrane region" description="Helical" evidence="1">
    <location>
        <begin position="83"/>
        <end position="102"/>
    </location>
</feature>
<dbReference type="AlphaFoldDB" id="A0A368PMH7"/>
<accession>A0A368PMH7</accession>
<keyword evidence="1" id="KW-0812">Transmembrane</keyword>